<proteinExistence type="predicted"/>
<accession>A0A3P3PXK5</accession>
<dbReference type="Proteomes" id="UP000276982">
    <property type="component" value="Unassembled WGS sequence"/>
</dbReference>
<name>A0A3P3PXK5_9FIRM</name>
<keyword evidence="3" id="KW-1185">Reference proteome</keyword>
<sequence>MRRTIIKACAILIGILCMFYMYKGYVGYQMVKGIVDQPPIVFSVRFKNGDRGTFKYNIKNRKYERISDYIFQELSYSDDYEKIIGVIWEDRFQGLAELDMEDYTLRPIISLKDLNKCVKEVNLKEIEYDGPGVTQLRMPKYYKDGYTFFWGYYSTVICYIREEEGKWNIRILNNTDSTGHNYFLKKEPETLFLETEKPFVENKTETGIIIKKTIDKDDEIVLVDGTDENAFIDMSDDMTKIVYYSEPKIYMYNLETDKNNYISSQYLIWQHMLYLKLSSDGRYLFYTVGDIPFFWSDYYRMNFFIVDTKTGNKVNLNRWEKGDRFYGIDW</sequence>
<evidence type="ECO:0000313" key="2">
    <source>
        <dbReference type="EMBL" id="RRJ13697.1"/>
    </source>
</evidence>
<gene>
    <name evidence="2" type="ORF">EHW90_11850</name>
</gene>
<keyword evidence="1" id="KW-0472">Membrane</keyword>
<organism evidence="2 3">
    <name type="scientific">Lachnoanaerobaculum orale</name>
    <dbReference type="NCBI Taxonomy" id="979627"/>
    <lineage>
        <taxon>Bacteria</taxon>
        <taxon>Bacillati</taxon>
        <taxon>Bacillota</taxon>
        <taxon>Clostridia</taxon>
        <taxon>Lachnospirales</taxon>
        <taxon>Lachnospiraceae</taxon>
        <taxon>Lachnoanaerobaculum</taxon>
    </lineage>
</organism>
<dbReference type="AlphaFoldDB" id="A0A3P3PXK5"/>
<evidence type="ECO:0000256" key="1">
    <source>
        <dbReference type="SAM" id="Phobius"/>
    </source>
</evidence>
<dbReference type="EMBL" id="RRCM01000003">
    <property type="protein sequence ID" value="RRJ13697.1"/>
    <property type="molecule type" value="Genomic_DNA"/>
</dbReference>
<dbReference type="SUPFAM" id="SSF69322">
    <property type="entry name" value="Tricorn protease domain 2"/>
    <property type="match status" value="1"/>
</dbReference>
<dbReference type="RefSeq" id="WP_009444883.1">
    <property type="nucleotide sequence ID" value="NZ_RRCM01000003.1"/>
</dbReference>
<evidence type="ECO:0000313" key="3">
    <source>
        <dbReference type="Proteomes" id="UP000276982"/>
    </source>
</evidence>
<reference evidence="2 3" key="1">
    <citation type="submission" date="2018-11" db="EMBL/GenBank/DDBJ databases">
        <title>Genome sequencing of Lachnoanaerobaculum orale DSM 24553T.</title>
        <authorList>
            <person name="Kook J.-K."/>
            <person name="Park S.-N."/>
            <person name="Lim Y.K."/>
        </authorList>
    </citation>
    <scope>NUCLEOTIDE SEQUENCE [LARGE SCALE GENOMIC DNA]</scope>
    <source>
        <strain evidence="2 3">DSM 24553</strain>
    </source>
</reference>
<keyword evidence="1" id="KW-1133">Transmembrane helix</keyword>
<feature type="transmembrane region" description="Helical" evidence="1">
    <location>
        <begin position="5"/>
        <end position="22"/>
    </location>
</feature>
<keyword evidence="1" id="KW-0812">Transmembrane</keyword>
<comment type="caution">
    <text evidence="2">The sequence shown here is derived from an EMBL/GenBank/DDBJ whole genome shotgun (WGS) entry which is preliminary data.</text>
</comment>
<protein>
    <submittedName>
        <fullName evidence="2">Uncharacterized protein</fullName>
    </submittedName>
</protein>